<name>A0A838XTV4_9HYPH</name>
<accession>A0A838XTV4</accession>
<evidence type="ECO:0000256" key="1">
    <source>
        <dbReference type="SAM" id="MobiDB-lite"/>
    </source>
</evidence>
<feature type="transmembrane region" description="Helical" evidence="2">
    <location>
        <begin position="184"/>
        <end position="205"/>
    </location>
</feature>
<reference evidence="3 4" key="2">
    <citation type="submission" date="2020-08" db="EMBL/GenBank/DDBJ databases">
        <title>Stappia taiwanensis sp. nov., isolated from a coastal thermal spring.</title>
        <authorList>
            <person name="Kampfer P."/>
        </authorList>
    </citation>
    <scope>NUCLEOTIDE SEQUENCE [LARGE SCALE GENOMIC DNA]</scope>
    <source>
        <strain evidence="3 4">DSM 23284</strain>
    </source>
</reference>
<keyword evidence="2" id="KW-0472">Membrane</keyword>
<keyword evidence="2" id="KW-0812">Transmembrane</keyword>
<dbReference type="AlphaFoldDB" id="A0A838XTV4"/>
<feature type="region of interest" description="Disordered" evidence="1">
    <location>
        <begin position="120"/>
        <end position="168"/>
    </location>
</feature>
<evidence type="ECO:0000313" key="3">
    <source>
        <dbReference type="EMBL" id="MBA4612078.1"/>
    </source>
</evidence>
<organism evidence="3 4">
    <name type="scientific">Stappia taiwanensis</name>
    <dbReference type="NCBI Taxonomy" id="992267"/>
    <lineage>
        <taxon>Bacteria</taxon>
        <taxon>Pseudomonadati</taxon>
        <taxon>Pseudomonadota</taxon>
        <taxon>Alphaproteobacteria</taxon>
        <taxon>Hyphomicrobiales</taxon>
        <taxon>Stappiaceae</taxon>
        <taxon>Stappia</taxon>
    </lineage>
</organism>
<protein>
    <submittedName>
        <fullName evidence="3">Uncharacterized protein</fullName>
    </submittedName>
</protein>
<dbReference type="EMBL" id="JACEON010000008">
    <property type="protein sequence ID" value="MBA4612078.1"/>
    <property type="molecule type" value="Genomic_DNA"/>
</dbReference>
<comment type="caution">
    <text evidence="3">The sequence shown here is derived from an EMBL/GenBank/DDBJ whole genome shotgun (WGS) entry which is preliminary data.</text>
</comment>
<reference evidence="3 4" key="1">
    <citation type="submission" date="2020-07" db="EMBL/GenBank/DDBJ databases">
        <authorList>
            <person name="Li M."/>
        </authorList>
    </citation>
    <scope>NUCLEOTIDE SEQUENCE [LARGE SCALE GENOMIC DNA]</scope>
    <source>
        <strain evidence="3 4">DSM 23284</strain>
    </source>
</reference>
<keyword evidence="2" id="KW-1133">Transmembrane helix</keyword>
<dbReference type="Proteomes" id="UP000559404">
    <property type="component" value="Unassembled WGS sequence"/>
</dbReference>
<dbReference type="RefSeq" id="WP_181760269.1">
    <property type="nucleotide sequence ID" value="NZ_BMCR01000003.1"/>
</dbReference>
<gene>
    <name evidence="3" type="ORF">H1W37_10465</name>
</gene>
<sequence length="224" mass="23559">MANETNRDTRPSAREVRATLTALLETPPLARSPKVSSLLTYLVTAKLEGTAEDLTETAIAGAVFNQHDNFNPRSNPIVRVNASRLRNLLKSYYADAGADDAIQIRLADIGYEPVFSDTTADAEAGQSVPPEETPVPATPADGTPASSPARQTGPMEKTGEAPSEPAPEAPLNLRQRLRAPASTALVLGAALAAVLTSIIYIHVALQFAPERPALTVTTATAAPN</sequence>
<evidence type="ECO:0000313" key="4">
    <source>
        <dbReference type="Proteomes" id="UP000559404"/>
    </source>
</evidence>
<evidence type="ECO:0000256" key="2">
    <source>
        <dbReference type="SAM" id="Phobius"/>
    </source>
</evidence>
<keyword evidence="4" id="KW-1185">Reference proteome</keyword>
<proteinExistence type="predicted"/>